<dbReference type="PIRSF" id="PIRSF002155">
    <property type="entry name" value="Ribosomal_L1"/>
    <property type="match status" value="1"/>
</dbReference>
<keyword evidence="5 9" id="KW-0694">RNA-binding</keyword>
<comment type="function">
    <text evidence="9">Protein L1 is also a translational repressor protein, it controls the translation of the L11 operon by binding to its mRNA.</text>
</comment>
<evidence type="ECO:0000256" key="10">
    <source>
        <dbReference type="RuleBase" id="RU000659"/>
    </source>
</evidence>
<dbReference type="GO" id="GO:0019843">
    <property type="term" value="F:rRNA binding"/>
    <property type="evidence" value="ECO:0007669"/>
    <property type="project" value="UniProtKB-UniRule"/>
</dbReference>
<sequence length="229" mass="24862">MSKKEKAKLVETAKKYSPEEAIKLVKQTSWAKFKESVDMAIKLDVDVKKGGFSIRGFVPLPHGSGKKVKVAVIAKADKLEEAKAAGADVMGAEDLIEKISKGFFGFDVVLATPDMMSQVGKLGKILGTKGLMPNPKSGTVTMDIKKVVTEFKSGKMEFRMDKGGVVHLLLGKVDFPEEHLVDNLKTAVTSVYKTKPSGTKGNYIKSITISSTMGPAIKIDQKELIEQDE</sequence>
<reference evidence="11 12" key="1">
    <citation type="submission" date="2019-12" db="EMBL/GenBank/DDBJ databases">
        <authorList>
            <person name="Wolfe R."/>
            <person name="Danczak R."/>
            <person name="Wilkins M."/>
        </authorList>
    </citation>
    <scope>NUCLEOTIDE SEQUENCE [LARGE SCALE GENOMIC DNA]</scope>
    <source>
        <strain evidence="11">X2_MaxBin.013</strain>
    </source>
</reference>
<evidence type="ECO:0000313" key="11">
    <source>
        <dbReference type="EMBL" id="KAF0134294.1"/>
    </source>
</evidence>
<dbReference type="NCBIfam" id="TIGR01169">
    <property type="entry name" value="rplA_bact"/>
    <property type="match status" value="1"/>
</dbReference>
<dbReference type="CDD" id="cd00403">
    <property type="entry name" value="Ribosomal_L1"/>
    <property type="match status" value="1"/>
</dbReference>
<evidence type="ECO:0000256" key="6">
    <source>
        <dbReference type="ARBA" id="ARBA00022980"/>
    </source>
</evidence>
<evidence type="ECO:0000256" key="2">
    <source>
        <dbReference type="ARBA" id="ARBA00022491"/>
    </source>
</evidence>
<dbReference type="InterPro" id="IPR005878">
    <property type="entry name" value="Ribosom_uL1_bac-type"/>
</dbReference>
<dbReference type="Pfam" id="PF00687">
    <property type="entry name" value="Ribosomal_L1"/>
    <property type="match status" value="1"/>
</dbReference>
<dbReference type="GO" id="GO:0003735">
    <property type="term" value="F:structural constituent of ribosome"/>
    <property type="evidence" value="ECO:0007669"/>
    <property type="project" value="InterPro"/>
</dbReference>
<dbReference type="PANTHER" id="PTHR36427">
    <property type="entry name" value="54S RIBOSOMAL PROTEIN L1, MITOCHONDRIAL"/>
    <property type="match status" value="1"/>
</dbReference>
<dbReference type="Proteomes" id="UP000488506">
    <property type="component" value="Unassembled WGS sequence"/>
</dbReference>
<evidence type="ECO:0000256" key="5">
    <source>
        <dbReference type="ARBA" id="ARBA00022884"/>
    </source>
</evidence>
<dbReference type="Gene3D" id="3.30.190.20">
    <property type="match status" value="1"/>
</dbReference>
<evidence type="ECO:0000256" key="4">
    <source>
        <dbReference type="ARBA" id="ARBA00022845"/>
    </source>
</evidence>
<comment type="caution">
    <text evidence="11">The sequence shown here is derived from an EMBL/GenBank/DDBJ whole genome shotgun (WGS) entry which is preliminary data.</text>
</comment>
<dbReference type="EMBL" id="WPAF01000010">
    <property type="protein sequence ID" value="KAF0134294.1"/>
    <property type="molecule type" value="Genomic_DNA"/>
</dbReference>
<evidence type="ECO:0000256" key="1">
    <source>
        <dbReference type="ARBA" id="ARBA00010531"/>
    </source>
</evidence>
<dbReference type="InterPro" id="IPR016095">
    <property type="entry name" value="Ribosomal_uL1_3-a/b-sand"/>
</dbReference>
<dbReference type="GO" id="GO:0015934">
    <property type="term" value="C:large ribosomal subunit"/>
    <property type="evidence" value="ECO:0007669"/>
    <property type="project" value="InterPro"/>
</dbReference>
<dbReference type="HAMAP" id="MF_01318_B">
    <property type="entry name" value="Ribosomal_uL1_B"/>
    <property type="match status" value="1"/>
</dbReference>
<organism evidence="11 12">
    <name type="scientific">Candidatus Saganbacteria bacterium</name>
    <dbReference type="NCBI Taxonomy" id="2575572"/>
    <lineage>
        <taxon>Bacteria</taxon>
        <taxon>Bacillati</taxon>
        <taxon>Saganbacteria</taxon>
    </lineage>
</organism>
<dbReference type="InterPro" id="IPR002143">
    <property type="entry name" value="Ribosomal_uL1"/>
</dbReference>
<accession>A0A833NX35</accession>
<dbReference type="GO" id="GO:0000049">
    <property type="term" value="F:tRNA binding"/>
    <property type="evidence" value="ECO:0007669"/>
    <property type="project" value="UniProtKB-KW"/>
</dbReference>
<dbReference type="SUPFAM" id="SSF56808">
    <property type="entry name" value="Ribosomal protein L1"/>
    <property type="match status" value="1"/>
</dbReference>
<keyword evidence="2 9" id="KW-0678">Repressor</keyword>
<evidence type="ECO:0000256" key="7">
    <source>
        <dbReference type="ARBA" id="ARBA00023274"/>
    </source>
</evidence>
<keyword evidence="7 9" id="KW-0687">Ribonucleoprotein</keyword>
<comment type="similarity">
    <text evidence="1 9 10">Belongs to the universal ribosomal protein uL1 family.</text>
</comment>
<keyword evidence="3 9" id="KW-0699">rRNA-binding</keyword>
<name>A0A833NX35_UNCSA</name>
<dbReference type="Gene3D" id="3.40.50.790">
    <property type="match status" value="1"/>
</dbReference>
<keyword evidence="4 9" id="KW-0810">Translation regulation</keyword>
<dbReference type="InterPro" id="IPR023674">
    <property type="entry name" value="Ribosomal_uL1-like"/>
</dbReference>
<dbReference type="AlphaFoldDB" id="A0A833NX35"/>
<dbReference type="InterPro" id="IPR023673">
    <property type="entry name" value="Ribosomal_uL1_CS"/>
</dbReference>
<dbReference type="FunFam" id="3.40.50.790:FF:000001">
    <property type="entry name" value="50S ribosomal protein L1"/>
    <property type="match status" value="1"/>
</dbReference>
<protein>
    <recommendedName>
        <fullName evidence="8 9">Large ribosomal subunit protein uL1</fullName>
    </recommendedName>
</protein>
<keyword evidence="6 9" id="KW-0689">Ribosomal protein</keyword>
<comment type="function">
    <text evidence="9">Binds directly to 23S rRNA. The L1 stalk is quite mobile in the ribosome, and is involved in E site tRNA release.</text>
</comment>
<dbReference type="InterPro" id="IPR028364">
    <property type="entry name" value="Ribosomal_uL1/biogenesis"/>
</dbReference>
<dbReference type="PROSITE" id="PS01199">
    <property type="entry name" value="RIBOSOMAL_L1"/>
    <property type="match status" value="1"/>
</dbReference>
<comment type="subunit">
    <text evidence="9">Part of the 50S ribosomal subunit.</text>
</comment>
<keyword evidence="9" id="KW-0820">tRNA-binding</keyword>
<evidence type="ECO:0000256" key="8">
    <source>
        <dbReference type="ARBA" id="ARBA00035241"/>
    </source>
</evidence>
<dbReference type="PANTHER" id="PTHR36427:SF3">
    <property type="entry name" value="LARGE RIBOSOMAL SUBUNIT PROTEIN UL1M"/>
    <property type="match status" value="1"/>
</dbReference>
<proteinExistence type="inferred from homology"/>
<dbReference type="GO" id="GO:0006417">
    <property type="term" value="P:regulation of translation"/>
    <property type="evidence" value="ECO:0007669"/>
    <property type="project" value="UniProtKB-KW"/>
</dbReference>
<evidence type="ECO:0000313" key="12">
    <source>
        <dbReference type="Proteomes" id="UP000488506"/>
    </source>
</evidence>
<dbReference type="GO" id="GO:0006412">
    <property type="term" value="P:translation"/>
    <property type="evidence" value="ECO:0007669"/>
    <property type="project" value="UniProtKB-UniRule"/>
</dbReference>
<evidence type="ECO:0000256" key="9">
    <source>
        <dbReference type="HAMAP-Rule" id="MF_01318"/>
    </source>
</evidence>
<gene>
    <name evidence="9" type="primary">rplA</name>
    <name evidence="11" type="ORF">FD145_806</name>
</gene>
<evidence type="ECO:0000256" key="3">
    <source>
        <dbReference type="ARBA" id="ARBA00022730"/>
    </source>
</evidence>